<protein>
    <submittedName>
        <fullName evidence="1">Uncharacterized protein</fullName>
    </submittedName>
</protein>
<evidence type="ECO:0000313" key="2">
    <source>
        <dbReference type="Proteomes" id="UP001479436"/>
    </source>
</evidence>
<name>A0ABR2VKZ5_9FUNG</name>
<accession>A0ABR2VKZ5</accession>
<organism evidence="1 2">
    <name type="scientific">Basidiobolus ranarum</name>
    <dbReference type="NCBI Taxonomy" id="34480"/>
    <lineage>
        <taxon>Eukaryota</taxon>
        <taxon>Fungi</taxon>
        <taxon>Fungi incertae sedis</taxon>
        <taxon>Zoopagomycota</taxon>
        <taxon>Entomophthoromycotina</taxon>
        <taxon>Basidiobolomycetes</taxon>
        <taxon>Basidiobolales</taxon>
        <taxon>Basidiobolaceae</taxon>
        <taxon>Basidiobolus</taxon>
    </lineage>
</organism>
<comment type="caution">
    <text evidence="1">The sequence shown here is derived from an EMBL/GenBank/DDBJ whole genome shotgun (WGS) entry which is preliminary data.</text>
</comment>
<sequence length="78" mass="8793">MINVYIFRNADAVCKDLSSNTEVGEYTKSGYRTLFQNILFVMQAQCYNPLVINNTQVEMGKSQMELGESRCIQPSSSS</sequence>
<feature type="non-terminal residue" evidence="1">
    <location>
        <position position="78"/>
    </location>
</feature>
<dbReference type="Proteomes" id="UP001479436">
    <property type="component" value="Unassembled WGS sequence"/>
</dbReference>
<proteinExistence type="predicted"/>
<dbReference type="EMBL" id="JASJQH010010014">
    <property type="protein sequence ID" value="KAK9674767.1"/>
    <property type="molecule type" value="Genomic_DNA"/>
</dbReference>
<evidence type="ECO:0000313" key="1">
    <source>
        <dbReference type="EMBL" id="KAK9674767.1"/>
    </source>
</evidence>
<keyword evidence="2" id="KW-1185">Reference proteome</keyword>
<reference evidence="1 2" key="1">
    <citation type="submission" date="2023-04" db="EMBL/GenBank/DDBJ databases">
        <title>Genome of Basidiobolus ranarum AG-B5.</title>
        <authorList>
            <person name="Stajich J.E."/>
            <person name="Carter-House D."/>
            <person name="Gryganskyi A."/>
        </authorList>
    </citation>
    <scope>NUCLEOTIDE SEQUENCE [LARGE SCALE GENOMIC DNA]</scope>
    <source>
        <strain evidence="1 2">AG-B5</strain>
    </source>
</reference>
<gene>
    <name evidence="1" type="ORF">K7432_016907</name>
</gene>